<organism evidence="2 3">
    <name type="scientific">Macleaya cordata</name>
    <name type="common">Five-seeded plume-poppy</name>
    <name type="synonym">Bocconia cordata</name>
    <dbReference type="NCBI Taxonomy" id="56857"/>
    <lineage>
        <taxon>Eukaryota</taxon>
        <taxon>Viridiplantae</taxon>
        <taxon>Streptophyta</taxon>
        <taxon>Embryophyta</taxon>
        <taxon>Tracheophyta</taxon>
        <taxon>Spermatophyta</taxon>
        <taxon>Magnoliopsida</taxon>
        <taxon>Ranunculales</taxon>
        <taxon>Papaveraceae</taxon>
        <taxon>Papaveroideae</taxon>
        <taxon>Macleaya</taxon>
    </lineage>
</organism>
<evidence type="ECO:0000313" key="2">
    <source>
        <dbReference type="EMBL" id="OVA07385.1"/>
    </source>
</evidence>
<dbReference type="Proteomes" id="UP000195402">
    <property type="component" value="Unassembled WGS sequence"/>
</dbReference>
<keyword evidence="3" id="KW-1185">Reference proteome</keyword>
<dbReference type="OrthoDB" id="1433902at2759"/>
<reference evidence="2 3" key="1">
    <citation type="journal article" date="2017" name="Mol. Plant">
        <title>The Genome of Medicinal Plant Macleaya cordata Provides New Insights into Benzylisoquinoline Alkaloids Metabolism.</title>
        <authorList>
            <person name="Liu X."/>
            <person name="Liu Y."/>
            <person name="Huang P."/>
            <person name="Ma Y."/>
            <person name="Qing Z."/>
            <person name="Tang Q."/>
            <person name="Cao H."/>
            <person name="Cheng P."/>
            <person name="Zheng Y."/>
            <person name="Yuan Z."/>
            <person name="Zhou Y."/>
            <person name="Liu J."/>
            <person name="Tang Z."/>
            <person name="Zhuo Y."/>
            <person name="Zhang Y."/>
            <person name="Yu L."/>
            <person name="Huang J."/>
            <person name="Yang P."/>
            <person name="Peng Q."/>
            <person name="Zhang J."/>
            <person name="Jiang W."/>
            <person name="Zhang Z."/>
            <person name="Lin K."/>
            <person name="Ro D.K."/>
            <person name="Chen X."/>
            <person name="Xiong X."/>
            <person name="Shang Y."/>
            <person name="Huang S."/>
            <person name="Zeng J."/>
        </authorList>
    </citation>
    <scope>NUCLEOTIDE SEQUENCE [LARGE SCALE GENOMIC DNA]</scope>
    <source>
        <strain evidence="3">cv. BLH2017</strain>
        <tissue evidence="2">Root</tissue>
    </source>
</reference>
<dbReference type="EMBL" id="MVGT01002568">
    <property type="protein sequence ID" value="OVA07385.1"/>
    <property type="molecule type" value="Genomic_DNA"/>
</dbReference>
<sequence>MVGNLGPHDDNAILKDFKSWEPTSYDGTPDPAKAEKYLKDIEKIFDLIRCTDELKVRMATYMLVDDAWDWWKSTLEGMEFYSFNEIVRKVQMLERGCEVLQRRQEMAIQKREATQFPQRYRGTKRFKDQGESSQGSGQQQPQRASPQNRTPQQPANPQGNNYQNKQPPQQ</sequence>
<dbReference type="InParanoid" id="A0A200QA94"/>
<gene>
    <name evidence="2" type="ORF">BVC80_8877g3</name>
</gene>
<feature type="compositionally biased region" description="Polar residues" evidence="1">
    <location>
        <begin position="143"/>
        <end position="170"/>
    </location>
</feature>
<feature type="region of interest" description="Disordered" evidence="1">
    <location>
        <begin position="112"/>
        <end position="170"/>
    </location>
</feature>
<evidence type="ECO:0000313" key="3">
    <source>
        <dbReference type="Proteomes" id="UP000195402"/>
    </source>
</evidence>
<name>A0A200QA94_MACCD</name>
<evidence type="ECO:0000256" key="1">
    <source>
        <dbReference type="SAM" id="MobiDB-lite"/>
    </source>
</evidence>
<dbReference type="AlphaFoldDB" id="A0A200QA94"/>
<accession>A0A200QA94</accession>
<protein>
    <recommendedName>
        <fullName evidence="4">Retrotransposon gag domain-containing protein</fullName>
    </recommendedName>
</protein>
<feature type="compositionally biased region" description="Low complexity" evidence="1">
    <location>
        <begin position="131"/>
        <end position="142"/>
    </location>
</feature>
<proteinExistence type="predicted"/>
<evidence type="ECO:0008006" key="4">
    <source>
        <dbReference type="Google" id="ProtNLM"/>
    </source>
</evidence>
<comment type="caution">
    <text evidence="2">The sequence shown here is derived from an EMBL/GenBank/DDBJ whole genome shotgun (WGS) entry which is preliminary data.</text>
</comment>